<evidence type="ECO:0000313" key="3">
    <source>
        <dbReference type="EMBL" id="VAV95354.1"/>
    </source>
</evidence>
<evidence type="ECO:0000256" key="1">
    <source>
        <dbReference type="ARBA" id="ARBA00001968"/>
    </source>
</evidence>
<dbReference type="EMBL" id="UOEF01000206">
    <property type="protein sequence ID" value="VAV95354.1"/>
    <property type="molecule type" value="Genomic_DNA"/>
</dbReference>
<dbReference type="PIRSF" id="PIRSF006305">
    <property type="entry name" value="Maf"/>
    <property type="match status" value="1"/>
</dbReference>
<name>A0A3B0RP67_9ZZZZ</name>
<dbReference type="NCBIfam" id="TIGR00172">
    <property type="entry name" value="maf"/>
    <property type="match status" value="1"/>
</dbReference>
<accession>A0A3B0RP67</accession>
<protein>
    <submittedName>
        <fullName evidence="3">Septum formation protein Maf</fullName>
    </submittedName>
</protein>
<dbReference type="CDD" id="cd00555">
    <property type="entry name" value="Maf"/>
    <property type="match status" value="1"/>
</dbReference>
<sequence>MIREEMTSTGSARTDQGAAHLMKLILASSSPRRLELLGRLGVKPDRIISPDIDEAPLKAELPRDYVLRMAREKAAAVVREPGEILLAGDTTVAVGRRILGQAADKAEQRKFLELISGRRHHVMSAVTVIAADGRARTKLSDSIVKFKRFEVSEIEDYIRSGEGQGKAGGYAIQGQAEAFVIWMSGSYSGIMGLPLHETRNLLISSGYAIG</sequence>
<dbReference type="HAMAP" id="MF_00528">
    <property type="entry name" value="Maf"/>
    <property type="match status" value="1"/>
</dbReference>
<gene>
    <name evidence="3" type="ORF">MNBD_ALPHA04-1448</name>
</gene>
<comment type="cofactor">
    <cofactor evidence="1">
        <name>a divalent metal cation</name>
        <dbReference type="ChEBI" id="CHEBI:60240"/>
    </cofactor>
</comment>
<dbReference type="PANTHER" id="PTHR43213:SF5">
    <property type="entry name" value="BIFUNCTIONAL DTTP_UTP PYROPHOSPHATASE_METHYLTRANSFERASE PROTEIN-RELATED"/>
    <property type="match status" value="1"/>
</dbReference>
<dbReference type="GO" id="GO:0047429">
    <property type="term" value="F:nucleoside triphosphate diphosphatase activity"/>
    <property type="evidence" value="ECO:0007669"/>
    <property type="project" value="InterPro"/>
</dbReference>
<dbReference type="InterPro" id="IPR003697">
    <property type="entry name" value="Maf-like"/>
</dbReference>
<organism evidence="3">
    <name type="scientific">hydrothermal vent metagenome</name>
    <dbReference type="NCBI Taxonomy" id="652676"/>
    <lineage>
        <taxon>unclassified sequences</taxon>
        <taxon>metagenomes</taxon>
        <taxon>ecological metagenomes</taxon>
    </lineage>
</organism>
<keyword evidence="2" id="KW-0378">Hydrolase</keyword>
<dbReference type="SUPFAM" id="SSF52972">
    <property type="entry name" value="ITPase-like"/>
    <property type="match status" value="1"/>
</dbReference>
<dbReference type="Gene3D" id="3.90.950.10">
    <property type="match status" value="1"/>
</dbReference>
<dbReference type="InterPro" id="IPR029001">
    <property type="entry name" value="ITPase-like_fam"/>
</dbReference>
<evidence type="ECO:0000256" key="2">
    <source>
        <dbReference type="ARBA" id="ARBA00022801"/>
    </source>
</evidence>
<proteinExistence type="inferred from homology"/>
<dbReference type="PANTHER" id="PTHR43213">
    <property type="entry name" value="BIFUNCTIONAL DTTP/UTP PYROPHOSPHATASE/METHYLTRANSFERASE PROTEIN-RELATED"/>
    <property type="match status" value="1"/>
</dbReference>
<dbReference type="Pfam" id="PF02545">
    <property type="entry name" value="Maf"/>
    <property type="match status" value="1"/>
</dbReference>
<reference evidence="3" key="1">
    <citation type="submission" date="2018-06" db="EMBL/GenBank/DDBJ databases">
        <authorList>
            <person name="Zhirakovskaya E."/>
        </authorList>
    </citation>
    <scope>NUCLEOTIDE SEQUENCE</scope>
</reference>
<dbReference type="AlphaFoldDB" id="A0A3B0RP67"/>